<evidence type="ECO:0000313" key="2">
    <source>
        <dbReference type="Proteomes" id="UP000316628"/>
    </source>
</evidence>
<dbReference type="RefSeq" id="WP_141981037.1">
    <property type="nucleotide sequence ID" value="NZ_VFPP01000001.1"/>
</dbReference>
<reference evidence="1 2" key="1">
    <citation type="submission" date="2019-06" db="EMBL/GenBank/DDBJ databases">
        <title>Sequencing the genomes of 1000 actinobacteria strains.</title>
        <authorList>
            <person name="Klenk H.-P."/>
        </authorList>
    </citation>
    <scope>NUCLEOTIDE SEQUENCE [LARGE SCALE GENOMIC DNA]</scope>
    <source>
        <strain evidence="1 2">DSM 45456</strain>
    </source>
</reference>
<evidence type="ECO:0000313" key="1">
    <source>
        <dbReference type="EMBL" id="TQM83259.1"/>
    </source>
</evidence>
<keyword evidence="2" id="KW-1185">Reference proteome</keyword>
<name>A0A543JK70_9PSEU</name>
<accession>A0A543JK70</accession>
<sequence length="119" mass="13416">MSRVRLVVEGAANLMSKTTTTPAATSVPVDDLAAQIDWLRWVEDQLDELKRVRADLHRAIKDRLGDMEVGTVNGIPAVTYRRALRVTLSPRLVRELHPEVVRRCEEISEVRTFLLVDAA</sequence>
<protein>
    <submittedName>
        <fullName evidence="1">Uncharacterized protein</fullName>
    </submittedName>
</protein>
<proteinExistence type="predicted"/>
<dbReference type="Proteomes" id="UP000316628">
    <property type="component" value="Unassembled WGS sequence"/>
</dbReference>
<comment type="caution">
    <text evidence="1">The sequence shown here is derived from an EMBL/GenBank/DDBJ whole genome shotgun (WGS) entry which is preliminary data.</text>
</comment>
<dbReference type="EMBL" id="VFPP01000001">
    <property type="protein sequence ID" value="TQM83259.1"/>
    <property type="molecule type" value="Genomic_DNA"/>
</dbReference>
<organism evidence="1 2">
    <name type="scientific">Saccharothrix saharensis</name>
    <dbReference type="NCBI Taxonomy" id="571190"/>
    <lineage>
        <taxon>Bacteria</taxon>
        <taxon>Bacillati</taxon>
        <taxon>Actinomycetota</taxon>
        <taxon>Actinomycetes</taxon>
        <taxon>Pseudonocardiales</taxon>
        <taxon>Pseudonocardiaceae</taxon>
        <taxon>Saccharothrix</taxon>
    </lineage>
</organism>
<dbReference type="AlphaFoldDB" id="A0A543JK70"/>
<dbReference type="OrthoDB" id="3695801at2"/>
<gene>
    <name evidence="1" type="ORF">FHX81_5677</name>
</gene>